<organism evidence="4 5">
    <name type="scientific">Streptomyces maoxianensis</name>
    <dbReference type="NCBI Taxonomy" id="1459942"/>
    <lineage>
        <taxon>Bacteria</taxon>
        <taxon>Bacillati</taxon>
        <taxon>Actinomycetota</taxon>
        <taxon>Actinomycetes</taxon>
        <taxon>Kitasatosporales</taxon>
        <taxon>Streptomycetaceae</taxon>
        <taxon>Streptomyces</taxon>
    </lineage>
</organism>
<dbReference type="InterPro" id="IPR058330">
    <property type="entry name" value="DUF8017"/>
</dbReference>
<dbReference type="RefSeq" id="WP_381199828.1">
    <property type="nucleotide sequence ID" value="NZ_JBHSFE010000021.1"/>
</dbReference>
<protein>
    <recommendedName>
        <fullName evidence="3">DUF8017 domain-containing protein</fullName>
    </recommendedName>
</protein>
<evidence type="ECO:0000313" key="4">
    <source>
        <dbReference type="EMBL" id="MFC4611111.1"/>
    </source>
</evidence>
<feature type="region of interest" description="Disordered" evidence="1">
    <location>
        <begin position="1"/>
        <end position="81"/>
    </location>
</feature>
<dbReference type="Proteomes" id="UP001595993">
    <property type="component" value="Unassembled WGS sequence"/>
</dbReference>
<evidence type="ECO:0000256" key="1">
    <source>
        <dbReference type="SAM" id="MobiDB-lite"/>
    </source>
</evidence>
<accession>A0ABV9G9Z3</accession>
<keyword evidence="5" id="KW-1185">Reference proteome</keyword>
<name>A0ABV9G9Z3_9ACTN</name>
<keyword evidence="2" id="KW-0812">Transmembrane</keyword>
<sequence>MWPGQQPPGGEQNPQDQNPYQQPGYQQPNPYQQPGYQQPGYQQPGYQQQANPYQQPTVPQHSVPGQPPGGPQPPRDDKKKTTIVAIVAATAVVAAAVVTGVIVLKDDSKGTEDEGGKVSSSKTPASDKPSQAPPSPTENPRGGDEAKPTIAGWKVVSNPKHGTQFDVPPTWEVAGSSISTFFEDEKKGDGSPVVVMSAPAYYKSKWCTFDSDKDGKLETWGQSSVGTKGGKGAKDTATAAYNEAGNWVWAGYAQTEPKGTVKITKAKPYTTKSGLSGSVSTATALGVKKENKCETDGKSIAFSFKDATGEFRSWVLYANTGVKDEVPNATIQQILSTVRLAGTPSG</sequence>
<feature type="transmembrane region" description="Helical" evidence="2">
    <location>
        <begin position="83"/>
        <end position="104"/>
    </location>
</feature>
<comment type="caution">
    <text evidence="4">The sequence shown here is derived from an EMBL/GenBank/DDBJ whole genome shotgun (WGS) entry which is preliminary data.</text>
</comment>
<proteinExistence type="predicted"/>
<evidence type="ECO:0000256" key="2">
    <source>
        <dbReference type="SAM" id="Phobius"/>
    </source>
</evidence>
<gene>
    <name evidence="4" type="ORF">ACFO9E_25445</name>
</gene>
<dbReference type="Pfam" id="PF26056">
    <property type="entry name" value="DUF8017"/>
    <property type="match status" value="1"/>
</dbReference>
<feature type="compositionally biased region" description="Low complexity" evidence="1">
    <location>
        <begin position="1"/>
        <end position="56"/>
    </location>
</feature>
<keyword evidence="2" id="KW-1133">Transmembrane helix</keyword>
<dbReference type="EMBL" id="JBHSFE010000021">
    <property type="protein sequence ID" value="MFC4611111.1"/>
    <property type="molecule type" value="Genomic_DNA"/>
</dbReference>
<reference evidence="5" key="1">
    <citation type="journal article" date="2019" name="Int. J. Syst. Evol. Microbiol.">
        <title>The Global Catalogue of Microorganisms (GCM) 10K type strain sequencing project: providing services to taxonomists for standard genome sequencing and annotation.</title>
        <authorList>
            <consortium name="The Broad Institute Genomics Platform"/>
            <consortium name="The Broad Institute Genome Sequencing Center for Infectious Disease"/>
            <person name="Wu L."/>
            <person name="Ma J."/>
        </authorList>
    </citation>
    <scope>NUCLEOTIDE SEQUENCE [LARGE SCALE GENOMIC DNA]</scope>
    <source>
        <strain evidence="5">CGMCC 4.7139</strain>
    </source>
</reference>
<evidence type="ECO:0000313" key="5">
    <source>
        <dbReference type="Proteomes" id="UP001595993"/>
    </source>
</evidence>
<feature type="domain" description="DUF8017" evidence="3">
    <location>
        <begin position="147"/>
        <end position="342"/>
    </location>
</feature>
<feature type="compositionally biased region" description="Basic and acidic residues" evidence="1">
    <location>
        <begin position="107"/>
        <end position="116"/>
    </location>
</feature>
<feature type="region of interest" description="Disordered" evidence="1">
    <location>
        <begin position="107"/>
        <end position="148"/>
    </location>
</feature>
<evidence type="ECO:0000259" key="3">
    <source>
        <dbReference type="Pfam" id="PF26056"/>
    </source>
</evidence>
<keyword evidence="2" id="KW-0472">Membrane</keyword>